<organism evidence="1">
    <name type="scientific">Medioppia subpectinata</name>
    <dbReference type="NCBI Taxonomy" id="1979941"/>
    <lineage>
        <taxon>Eukaryota</taxon>
        <taxon>Metazoa</taxon>
        <taxon>Ecdysozoa</taxon>
        <taxon>Arthropoda</taxon>
        <taxon>Chelicerata</taxon>
        <taxon>Arachnida</taxon>
        <taxon>Acari</taxon>
        <taxon>Acariformes</taxon>
        <taxon>Sarcoptiformes</taxon>
        <taxon>Oribatida</taxon>
        <taxon>Brachypylina</taxon>
        <taxon>Oppioidea</taxon>
        <taxon>Oppiidae</taxon>
        <taxon>Medioppia</taxon>
    </lineage>
</organism>
<dbReference type="EMBL" id="OC900188">
    <property type="protein sequence ID" value="CAD7648978.1"/>
    <property type="molecule type" value="Genomic_DNA"/>
</dbReference>
<keyword evidence="2" id="KW-1185">Reference proteome</keyword>
<name>A0A7R9QKK2_9ACAR</name>
<feature type="non-terminal residue" evidence="1">
    <location>
        <position position="1"/>
    </location>
</feature>
<accession>A0A7R9QKK2</accession>
<evidence type="ECO:0000313" key="1">
    <source>
        <dbReference type="EMBL" id="CAD7648978.1"/>
    </source>
</evidence>
<evidence type="ECO:0000313" key="2">
    <source>
        <dbReference type="Proteomes" id="UP000759131"/>
    </source>
</evidence>
<proteinExistence type="predicted"/>
<sequence length="147" mass="16965">MLTCHYYTGFIRVQYADEQHINSMFAKYEIYGTGQPIPEAEAALQAYCEAKGFYADAKQNFWKDKYNALKFAANLKHKVRDHFMWSTGSEHNDRFRVFCGAPIAKRISVAKNINRRIKEAIKFRMETIGFLVKAAQPDSKITLSNVL</sequence>
<gene>
    <name evidence="1" type="ORF">OSB1V03_LOCUS22188</name>
</gene>
<dbReference type="EMBL" id="CAJPIZ010045613">
    <property type="protein sequence ID" value="CAG2122242.1"/>
    <property type="molecule type" value="Genomic_DNA"/>
</dbReference>
<reference evidence="1" key="1">
    <citation type="submission" date="2020-11" db="EMBL/GenBank/DDBJ databases">
        <authorList>
            <person name="Tran Van P."/>
        </authorList>
    </citation>
    <scope>NUCLEOTIDE SEQUENCE</scope>
</reference>
<dbReference type="AlphaFoldDB" id="A0A7R9QKK2"/>
<dbReference type="Proteomes" id="UP000759131">
    <property type="component" value="Unassembled WGS sequence"/>
</dbReference>
<protein>
    <submittedName>
        <fullName evidence="1">Uncharacterized protein</fullName>
    </submittedName>
</protein>